<reference evidence="1" key="1">
    <citation type="submission" date="2021-05" db="EMBL/GenBank/DDBJ databases">
        <authorList>
            <person name="Scholz U."/>
            <person name="Mascher M."/>
            <person name="Fiebig A."/>
        </authorList>
    </citation>
    <scope>NUCLEOTIDE SEQUENCE [LARGE SCALE GENOMIC DNA]</scope>
</reference>
<accession>A0ACD5ZVC7</accession>
<evidence type="ECO:0000313" key="2">
    <source>
        <dbReference type="Proteomes" id="UP001732700"/>
    </source>
</evidence>
<dbReference type="Proteomes" id="UP001732700">
    <property type="component" value="Chromosome 7C"/>
</dbReference>
<proteinExistence type="predicted"/>
<dbReference type="EnsemblPlants" id="AVESA.00010b.r2.7CG0672920.3">
    <property type="protein sequence ID" value="AVESA.00010b.r2.7CG0672920.3.CDS"/>
    <property type="gene ID" value="AVESA.00010b.r2.7CG0672920"/>
</dbReference>
<reference evidence="1" key="2">
    <citation type="submission" date="2025-09" db="UniProtKB">
        <authorList>
            <consortium name="EnsemblPlants"/>
        </authorList>
    </citation>
    <scope>IDENTIFICATION</scope>
</reference>
<sequence length="368" mass="40133">MYCASSPRSVNPRISTSPHQRDSNPSETDMAATAAAALPDAPPAAALPAPSAPQHPFPDKCPSCKNRLQEWTQQNNQKFPVYDTELKGELHQPEFRSTVKVAGERFPSDHSHSRLKDAEQDAARVAYENLVTKRTNDDQKDLLGLIDQDVMFCKSILNEFAVKTKATQPTYSVDRPEGLAPMALFVSSVSFAGNIYTGGAARNKKDAEQKAARAAVISILATNNTFMRQIIRSKKQQIIAITSAGLNKGRGVSQENCNAPTNAITAVAPITFVRAGGAACATADPSAQAVSDCKKRKKHRTAELDVTHRNMRNAGTITSIELRRGRHSHLRVQRVLMSKPTVPLLVERDVLSRVALSPLHQLRSPRSA</sequence>
<protein>
    <submittedName>
        <fullName evidence="1">Uncharacterized protein</fullName>
    </submittedName>
</protein>
<organism evidence="1 2">
    <name type="scientific">Avena sativa</name>
    <name type="common">Oat</name>
    <dbReference type="NCBI Taxonomy" id="4498"/>
    <lineage>
        <taxon>Eukaryota</taxon>
        <taxon>Viridiplantae</taxon>
        <taxon>Streptophyta</taxon>
        <taxon>Embryophyta</taxon>
        <taxon>Tracheophyta</taxon>
        <taxon>Spermatophyta</taxon>
        <taxon>Magnoliopsida</taxon>
        <taxon>Liliopsida</taxon>
        <taxon>Poales</taxon>
        <taxon>Poaceae</taxon>
        <taxon>BOP clade</taxon>
        <taxon>Pooideae</taxon>
        <taxon>Poodae</taxon>
        <taxon>Poeae</taxon>
        <taxon>Poeae Chloroplast Group 1 (Aveneae type)</taxon>
        <taxon>Aveninae</taxon>
        <taxon>Avena</taxon>
    </lineage>
</organism>
<keyword evidence="2" id="KW-1185">Reference proteome</keyword>
<name>A0ACD5ZVC7_AVESA</name>
<evidence type="ECO:0000313" key="1">
    <source>
        <dbReference type="EnsemblPlants" id="AVESA.00010b.r2.7CG0672920.3.CDS"/>
    </source>
</evidence>